<organism evidence="1 2">
    <name type="scientific">Arctium lappa</name>
    <name type="common">Greater burdock</name>
    <name type="synonym">Lappa major</name>
    <dbReference type="NCBI Taxonomy" id="4217"/>
    <lineage>
        <taxon>Eukaryota</taxon>
        <taxon>Viridiplantae</taxon>
        <taxon>Streptophyta</taxon>
        <taxon>Embryophyta</taxon>
        <taxon>Tracheophyta</taxon>
        <taxon>Spermatophyta</taxon>
        <taxon>Magnoliopsida</taxon>
        <taxon>eudicotyledons</taxon>
        <taxon>Gunneridae</taxon>
        <taxon>Pentapetalae</taxon>
        <taxon>asterids</taxon>
        <taxon>campanulids</taxon>
        <taxon>Asterales</taxon>
        <taxon>Asteraceae</taxon>
        <taxon>Carduoideae</taxon>
        <taxon>Cardueae</taxon>
        <taxon>Arctiinae</taxon>
        <taxon>Arctium</taxon>
    </lineage>
</organism>
<reference evidence="1 2" key="2">
    <citation type="journal article" date="2022" name="Mol. Ecol. Resour.">
        <title>The genomes of chicory, endive, great burdock and yacon provide insights into Asteraceae paleo-polyploidization history and plant inulin production.</title>
        <authorList>
            <person name="Fan W."/>
            <person name="Wang S."/>
            <person name="Wang H."/>
            <person name="Wang A."/>
            <person name="Jiang F."/>
            <person name="Liu H."/>
            <person name="Zhao H."/>
            <person name="Xu D."/>
            <person name="Zhang Y."/>
        </authorList>
    </citation>
    <scope>NUCLEOTIDE SEQUENCE [LARGE SCALE GENOMIC DNA]</scope>
    <source>
        <strain evidence="2">cv. Niubang</strain>
    </source>
</reference>
<gene>
    <name evidence="1" type="ORF">L6452_09881</name>
</gene>
<dbReference type="Proteomes" id="UP001055879">
    <property type="component" value="Linkage Group LG03"/>
</dbReference>
<dbReference type="EMBL" id="CM042049">
    <property type="protein sequence ID" value="KAI3747424.1"/>
    <property type="molecule type" value="Genomic_DNA"/>
</dbReference>
<protein>
    <submittedName>
        <fullName evidence="1">Uncharacterized protein</fullName>
    </submittedName>
</protein>
<name>A0ACB9DLB0_ARCLA</name>
<evidence type="ECO:0000313" key="1">
    <source>
        <dbReference type="EMBL" id="KAI3747424.1"/>
    </source>
</evidence>
<evidence type="ECO:0000313" key="2">
    <source>
        <dbReference type="Proteomes" id="UP001055879"/>
    </source>
</evidence>
<proteinExistence type="predicted"/>
<reference evidence="2" key="1">
    <citation type="journal article" date="2022" name="Mol. Ecol. Resour.">
        <title>The genomes of chicory, endive, great burdock and yacon provide insights into Asteraceae palaeo-polyploidization history and plant inulin production.</title>
        <authorList>
            <person name="Fan W."/>
            <person name="Wang S."/>
            <person name="Wang H."/>
            <person name="Wang A."/>
            <person name="Jiang F."/>
            <person name="Liu H."/>
            <person name="Zhao H."/>
            <person name="Xu D."/>
            <person name="Zhang Y."/>
        </authorList>
    </citation>
    <scope>NUCLEOTIDE SEQUENCE [LARGE SCALE GENOMIC DNA]</scope>
    <source>
        <strain evidence="2">cv. Niubang</strain>
    </source>
</reference>
<sequence length="99" mass="11569">MWTTRLDPESWVSFGHISYRLTLLIFFVCILQIFMIHGLQNYKKRRFIQPITTSTLLPTLIFHCFRVLFFATSSPPFSYFAITTTIQFNSPLPCSGVRV</sequence>
<accession>A0ACB9DLB0</accession>
<comment type="caution">
    <text evidence="1">The sequence shown here is derived from an EMBL/GenBank/DDBJ whole genome shotgun (WGS) entry which is preliminary data.</text>
</comment>
<keyword evidence="2" id="KW-1185">Reference proteome</keyword>